<dbReference type="InterPro" id="IPR056908">
    <property type="entry name" value="Gp80-like"/>
</dbReference>
<evidence type="ECO:0000313" key="1">
    <source>
        <dbReference type="EMBL" id="KKM90388.1"/>
    </source>
</evidence>
<sequence length="568" mass="60675">MILAPTNRRIIRPGDKPSFEHTQRYGLVKGHWANDGRVGLWLMNEGSGSKVYDLSGNGNYITLTGDTFWTSGKFGSCLEFDGVNDIAYSTYTPLFNFAGKIATLSLWVYYVTTDYTGTFSFNRSDNVQYIKCNRGIADMDGYLYDGVDIPHWDINLTVSPLTGRWYHYVYIFDFTSGWSVTGYVDSVLQGNENAVTSLDFTGNWYLKLGGTNNQWANCRLETVSVYDKALSALEIAQLYREPFLGIEKRTAPVYFFVPTGAVQSLAGIITCTNSVTNTTLTISRKIISTTIACVGTIASTVLTISRKLNGTVTCISSVANIAFTTNRKVTGTSSCTSNVPNTILTISRKIISTAVVCTSNVSNTTLTVGTELIGSAVCTSNVPNTILSRTCKTIGTITCIGTVNGILSGLWTVIGTVTCAGGVTGTLTVTGAAAGFSDFAELELLDHLTGKGSYSLPTIAIGLCTASPGDDGTGASSNEVANSNNYSRVALTGSDWNAAAAGQIDNLNPITFPEASGSWGNVSHYAIYDSPTYGQGNMLIHDALDTQRNVNNGNVVQFAPGDLALAMS</sequence>
<protein>
    <recommendedName>
        <fullName evidence="2">LamG-like jellyroll fold domain-containing protein</fullName>
    </recommendedName>
</protein>
<reference evidence="1" key="1">
    <citation type="journal article" date="2015" name="Nature">
        <title>Complex archaea that bridge the gap between prokaryotes and eukaryotes.</title>
        <authorList>
            <person name="Spang A."/>
            <person name="Saw J.H."/>
            <person name="Jorgensen S.L."/>
            <person name="Zaremba-Niedzwiedzka K."/>
            <person name="Martijn J."/>
            <person name="Lind A.E."/>
            <person name="van Eijk R."/>
            <person name="Schleper C."/>
            <person name="Guy L."/>
            <person name="Ettema T.J."/>
        </authorList>
    </citation>
    <scope>NUCLEOTIDE SEQUENCE</scope>
</reference>
<dbReference type="SUPFAM" id="SSF49899">
    <property type="entry name" value="Concanavalin A-like lectins/glucanases"/>
    <property type="match status" value="1"/>
</dbReference>
<accession>A0A0F9LAG1</accession>
<dbReference type="AlphaFoldDB" id="A0A0F9LAG1"/>
<comment type="caution">
    <text evidence="1">The sequence shown here is derived from an EMBL/GenBank/DDBJ whole genome shotgun (WGS) entry which is preliminary data.</text>
</comment>
<organism evidence="1">
    <name type="scientific">marine sediment metagenome</name>
    <dbReference type="NCBI Taxonomy" id="412755"/>
    <lineage>
        <taxon>unclassified sequences</taxon>
        <taxon>metagenomes</taxon>
        <taxon>ecological metagenomes</taxon>
    </lineage>
</organism>
<name>A0A0F9LAG1_9ZZZZ</name>
<evidence type="ECO:0008006" key="2">
    <source>
        <dbReference type="Google" id="ProtNLM"/>
    </source>
</evidence>
<dbReference type="Pfam" id="PF13385">
    <property type="entry name" value="Laminin_G_3"/>
    <property type="match status" value="1"/>
</dbReference>
<dbReference type="Gene3D" id="2.60.120.200">
    <property type="match status" value="1"/>
</dbReference>
<dbReference type="InterPro" id="IPR013320">
    <property type="entry name" value="ConA-like_dom_sf"/>
</dbReference>
<proteinExistence type="predicted"/>
<gene>
    <name evidence="1" type="ORF">LCGC14_1239160</name>
</gene>
<dbReference type="EMBL" id="LAZR01006678">
    <property type="protein sequence ID" value="KKM90388.1"/>
    <property type="molecule type" value="Genomic_DNA"/>
</dbReference>
<dbReference type="Pfam" id="PF23140">
    <property type="entry name" value="Gp80"/>
    <property type="match status" value="1"/>
</dbReference>